<proteinExistence type="predicted"/>
<accession>A0A6A6F2Z8</accession>
<dbReference type="EMBL" id="ML992702">
    <property type="protein sequence ID" value="KAF2207529.1"/>
    <property type="molecule type" value="Genomic_DNA"/>
</dbReference>
<evidence type="ECO:0000313" key="3">
    <source>
        <dbReference type="Proteomes" id="UP000799539"/>
    </source>
</evidence>
<name>A0A6A6F2Z8_9PEZI</name>
<reference evidence="2" key="1">
    <citation type="journal article" date="2020" name="Stud. Mycol.">
        <title>101 Dothideomycetes genomes: a test case for predicting lifestyles and emergence of pathogens.</title>
        <authorList>
            <person name="Haridas S."/>
            <person name="Albert R."/>
            <person name="Binder M."/>
            <person name="Bloem J."/>
            <person name="Labutti K."/>
            <person name="Salamov A."/>
            <person name="Andreopoulos B."/>
            <person name="Baker S."/>
            <person name="Barry K."/>
            <person name="Bills G."/>
            <person name="Bluhm B."/>
            <person name="Cannon C."/>
            <person name="Castanera R."/>
            <person name="Culley D."/>
            <person name="Daum C."/>
            <person name="Ezra D."/>
            <person name="Gonzalez J."/>
            <person name="Henrissat B."/>
            <person name="Kuo A."/>
            <person name="Liang C."/>
            <person name="Lipzen A."/>
            <person name="Lutzoni F."/>
            <person name="Magnuson J."/>
            <person name="Mondo S."/>
            <person name="Nolan M."/>
            <person name="Ohm R."/>
            <person name="Pangilinan J."/>
            <person name="Park H.-J."/>
            <person name="Ramirez L."/>
            <person name="Alfaro M."/>
            <person name="Sun H."/>
            <person name="Tritt A."/>
            <person name="Yoshinaga Y."/>
            <person name="Zwiers L.-H."/>
            <person name="Turgeon B."/>
            <person name="Goodwin S."/>
            <person name="Spatafora J."/>
            <person name="Crous P."/>
            <person name="Grigoriev I."/>
        </authorList>
    </citation>
    <scope>NUCLEOTIDE SEQUENCE</scope>
    <source>
        <strain evidence="2">SCOH1-5</strain>
    </source>
</reference>
<evidence type="ECO:0000313" key="2">
    <source>
        <dbReference type="EMBL" id="KAF2207529.1"/>
    </source>
</evidence>
<protein>
    <submittedName>
        <fullName evidence="2">Uncharacterized protein</fullName>
    </submittedName>
</protein>
<dbReference type="OrthoDB" id="3642161at2759"/>
<dbReference type="Proteomes" id="UP000799539">
    <property type="component" value="Unassembled WGS sequence"/>
</dbReference>
<organism evidence="2 3">
    <name type="scientific">Cercospora zeae-maydis SCOH1-5</name>
    <dbReference type="NCBI Taxonomy" id="717836"/>
    <lineage>
        <taxon>Eukaryota</taxon>
        <taxon>Fungi</taxon>
        <taxon>Dikarya</taxon>
        <taxon>Ascomycota</taxon>
        <taxon>Pezizomycotina</taxon>
        <taxon>Dothideomycetes</taxon>
        <taxon>Dothideomycetidae</taxon>
        <taxon>Mycosphaerellales</taxon>
        <taxon>Mycosphaerellaceae</taxon>
        <taxon>Cercospora</taxon>
    </lineage>
</organism>
<sequence length="352" mass="38550">MESGTPQLGGLKPTSRTTSRTDRDLRPGGRHYTLNRPGALHLRVHIDRNDSKPGAIPAVKPKMPSEAPEIPERCPDGMNDAAIPTPKISSGDQMLVDGPVPLRADNENHLSDVPAALLLSQANGSSGAASSPVQAVLGDSTPVDESIHAPADNVDRPCNIHNISDAAAYSQQNHLKDLMLIVGFGDEILEEQSFTVRLGSTAVYADAAREGCIACDRIFVAETKSKQWESRNWSDQCWSINGTFVAGWSNRSKLHDDDPWREVSGRNSGLIADPFFGELTEGKQREDSLAQLHKDRTADKEAPPGLLAAPIELMRSKFDFEPTCDYRQRAGRELQSSSQDTARYRRCSALWR</sequence>
<dbReference type="AlphaFoldDB" id="A0A6A6F2Z8"/>
<gene>
    <name evidence="2" type="ORF">CERZMDRAFT_88383</name>
</gene>
<feature type="region of interest" description="Disordered" evidence="1">
    <location>
        <begin position="1"/>
        <end position="35"/>
    </location>
</feature>
<evidence type="ECO:0000256" key="1">
    <source>
        <dbReference type="SAM" id="MobiDB-lite"/>
    </source>
</evidence>
<keyword evidence="3" id="KW-1185">Reference proteome</keyword>